<evidence type="ECO:0000313" key="2">
    <source>
        <dbReference type="EMBL" id="MBS2966022.1"/>
    </source>
</evidence>
<reference evidence="2" key="1">
    <citation type="submission" date="2021-04" db="EMBL/GenBank/DDBJ databases">
        <title>Genome based classification of Actinospica acidithermotolerans sp. nov., an actinobacterium isolated from an Indonesian hot spring.</title>
        <authorList>
            <person name="Kusuma A.B."/>
            <person name="Putra K.E."/>
            <person name="Nafisah S."/>
            <person name="Loh J."/>
            <person name="Nouioui I."/>
            <person name="Goodfellow M."/>
        </authorList>
    </citation>
    <scope>NUCLEOTIDE SEQUENCE</scope>
    <source>
        <strain evidence="2">DSM 45618</strain>
    </source>
</reference>
<dbReference type="AlphaFoldDB" id="A0A8J8BDB1"/>
<dbReference type="Proteomes" id="UP000677913">
    <property type="component" value="Unassembled WGS sequence"/>
</dbReference>
<accession>A0A8J8BDB1</accession>
<comment type="caution">
    <text evidence="2">The sequence shown here is derived from an EMBL/GenBank/DDBJ whole genome shotgun (WGS) entry which is preliminary data.</text>
</comment>
<dbReference type="RefSeq" id="WP_211470690.1">
    <property type="nucleotide sequence ID" value="NZ_JAGSXH010000115.1"/>
</dbReference>
<name>A0A8J8BDB1_9ACTN</name>
<evidence type="ECO:0000313" key="3">
    <source>
        <dbReference type="Proteomes" id="UP000677913"/>
    </source>
</evidence>
<protein>
    <submittedName>
        <fullName evidence="2">Uncharacterized protein</fullName>
    </submittedName>
</protein>
<evidence type="ECO:0000256" key="1">
    <source>
        <dbReference type="SAM" id="MobiDB-lite"/>
    </source>
</evidence>
<organism evidence="2 3">
    <name type="scientific">Actinocrinis puniceicyclus</name>
    <dbReference type="NCBI Taxonomy" id="977794"/>
    <lineage>
        <taxon>Bacteria</taxon>
        <taxon>Bacillati</taxon>
        <taxon>Actinomycetota</taxon>
        <taxon>Actinomycetes</taxon>
        <taxon>Catenulisporales</taxon>
        <taxon>Actinospicaceae</taxon>
        <taxon>Actinocrinis</taxon>
    </lineage>
</organism>
<dbReference type="EMBL" id="JAGSXH010000115">
    <property type="protein sequence ID" value="MBS2966022.1"/>
    <property type="molecule type" value="Genomic_DNA"/>
</dbReference>
<proteinExistence type="predicted"/>
<keyword evidence="3" id="KW-1185">Reference proteome</keyword>
<feature type="region of interest" description="Disordered" evidence="1">
    <location>
        <begin position="66"/>
        <end position="87"/>
    </location>
</feature>
<gene>
    <name evidence="2" type="ORF">KGA66_23460</name>
</gene>
<feature type="compositionally biased region" description="Pro residues" evidence="1">
    <location>
        <begin position="72"/>
        <end position="81"/>
    </location>
</feature>
<sequence length="138" mass="14626">MTHVTDLDMLIADLNDRPPALAVDRAAEALALAAEAAEALAEREDYDTATLWWAAGTLSSAHRLLLPHTQDDPPPLPPGPGPLADGSGRLNDVLQATVDALDRAARATQEPQRLYALSRAADLADKSRRACVNARAAT</sequence>